<dbReference type="InterPro" id="IPR003719">
    <property type="entry name" value="Phenazine_PhzF-like"/>
</dbReference>
<proteinExistence type="predicted"/>
<dbReference type="AlphaFoldDB" id="A0A0L0JL94"/>
<dbReference type="Gene3D" id="3.10.310.10">
    <property type="entry name" value="Diaminopimelate Epimerase, Chain A, domain 1"/>
    <property type="match status" value="2"/>
</dbReference>
<dbReference type="PIRSF" id="PIRSF016184">
    <property type="entry name" value="PhzC_PhzF"/>
    <property type="match status" value="1"/>
</dbReference>
<dbReference type="SUPFAM" id="SSF54506">
    <property type="entry name" value="Diaminopimelate epimerase-like"/>
    <property type="match status" value="1"/>
</dbReference>
<dbReference type="PANTHER" id="PTHR13774">
    <property type="entry name" value="PHENAZINE BIOSYNTHESIS PROTEIN"/>
    <property type="match status" value="1"/>
</dbReference>
<dbReference type="PATRIC" id="fig|42234.21.peg.7992"/>
<evidence type="ECO:0000313" key="2">
    <source>
        <dbReference type="Proteomes" id="UP000037151"/>
    </source>
</evidence>
<sequence length="287" mass="29997">MPEVAIVDACQRRRRGGSPTAVLDDAPLTDEERCRIPMELGTSHAVFLHATGTEGTRPSYALRFFTAAGELPACGHGTVAALALLAEREGGDDYRAVLRTAHRSFDGRATRNGAGLTASFDPGPVSLSDVQGPELEAIAHGLGLPEDAVAGDACVASNGRPRLLLPVRSRAVLAELAPDFTLLRAACDRHGLLGCYAYSPPDRHGRTAARMFAPSIGVPEDIANANSTACLAAHASGSGTDRLVVDMGDRLGCPSTITATVHHDGVEHRIRVGGQATITRTVPGRPC</sequence>
<protein>
    <submittedName>
        <fullName evidence="1">Epimerase</fullName>
    </submittedName>
</protein>
<gene>
    <name evidence="1" type="ORF">IQ63_38825</name>
</gene>
<reference evidence="2" key="1">
    <citation type="submission" date="2014-07" db="EMBL/GenBank/DDBJ databases">
        <title>Genome sequencing of plant-pathogenic Streptomyces species.</title>
        <authorList>
            <person name="Harrison J."/>
            <person name="Sapp M."/>
            <person name="Thwaites R."/>
            <person name="Studholme D.J."/>
        </authorList>
    </citation>
    <scope>NUCLEOTIDE SEQUENCE [LARGE SCALE GENOMIC DNA]</scope>
    <source>
        <strain evidence="2">NCPPB 4445</strain>
    </source>
</reference>
<evidence type="ECO:0000313" key="1">
    <source>
        <dbReference type="EMBL" id="KND26179.1"/>
    </source>
</evidence>
<organism evidence="1 2">
    <name type="scientific">Streptomyces acidiscabies</name>
    <dbReference type="NCBI Taxonomy" id="42234"/>
    <lineage>
        <taxon>Bacteria</taxon>
        <taxon>Bacillati</taxon>
        <taxon>Actinomycetota</taxon>
        <taxon>Actinomycetes</taxon>
        <taxon>Kitasatosporales</taxon>
        <taxon>Streptomycetaceae</taxon>
        <taxon>Streptomyces</taxon>
    </lineage>
</organism>
<dbReference type="GO" id="GO:0016853">
    <property type="term" value="F:isomerase activity"/>
    <property type="evidence" value="ECO:0007669"/>
    <property type="project" value="TreeGrafter"/>
</dbReference>
<name>A0A0L0JL94_9ACTN</name>
<dbReference type="Proteomes" id="UP000037151">
    <property type="component" value="Unassembled WGS sequence"/>
</dbReference>
<dbReference type="GO" id="GO:0005737">
    <property type="term" value="C:cytoplasm"/>
    <property type="evidence" value="ECO:0007669"/>
    <property type="project" value="TreeGrafter"/>
</dbReference>
<dbReference type="OrthoDB" id="9788221at2"/>
<dbReference type="Pfam" id="PF02567">
    <property type="entry name" value="PhzC-PhzF"/>
    <property type="match status" value="1"/>
</dbReference>
<accession>A0A0L0JL94</accession>
<dbReference type="RefSeq" id="WP_050374807.1">
    <property type="nucleotide sequence ID" value="NZ_KQ257834.1"/>
</dbReference>
<dbReference type="NCBIfam" id="TIGR00654">
    <property type="entry name" value="PhzF_family"/>
    <property type="match status" value="1"/>
</dbReference>
<dbReference type="EMBL" id="JPPY01000214">
    <property type="protein sequence ID" value="KND26179.1"/>
    <property type="molecule type" value="Genomic_DNA"/>
</dbReference>
<comment type="caution">
    <text evidence="1">The sequence shown here is derived from an EMBL/GenBank/DDBJ whole genome shotgun (WGS) entry which is preliminary data.</text>
</comment>